<dbReference type="InterPro" id="IPR022771">
    <property type="entry name" value="WAPL_C"/>
</dbReference>
<dbReference type="VEuPathDB" id="VectorBase:LLONM1_004496"/>
<dbReference type="AlphaFoldDB" id="A0A1B0CVH6"/>
<feature type="region of interest" description="Disordered" evidence="2">
    <location>
        <begin position="514"/>
        <end position="809"/>
    </location>
</feature>
<evidence type="ECO:0000256" key="1">
    <source>
        <dbReference type="ARBA" id="ARBA00006854"/>
    </source>
</evidence>
<feature type="compositionally biased region" description="Polar residues" evidence="2">
    <location>
        <begin position="260"/>
        <end position="276"/>
    </location>
</feature>
<feature type="compositionally biased region" description="Pro residues" evidence="2">
    <location>
        <begin position="284"/>
        <end position="293"/>
    </location>
</feature>
<dbReference type="VEuPathDB" id="VectorBase:LLOJ008961"/>
<feature type="compositionally biased region" description="Pro residues" evidence="2">
    <location>
        <begin position="319"/>
        <end position="328"/>
    </location>
</feature>
<feature type="region of interest" description="Disordered" evidence="2">
    <location>
        <begin position="59"/>
        <end position="299"/>
    </location>
</feature>
<dbReference type="Gene3D" id="1.25.10.10">
    <property type="entry name" value="Leucine-rich Repeat Variant"/>
    <property type="match status" value="1"/>
</dbReference>
<comment type="similarity">
    <text evidence="1">Belongs to the WAPL family.</text>
</comment>
<feature type="compositionally biased region" description="Pro residues" evidence="2">
    <location>
        <begin position="240"/>
        <end position="251"/>
    </location>
</feature>
<feature type="compositionally biased region" description="Polar residues" evidence="2">
    <location>
        <begin position="684"/>
        <end position="697"/>
    </location>
</feature>
<reference evidence="4" key="1">
    <citation type="submission" date="2020-05" db="UniProtKB">
        <authorList>
            <consortium name="EnsemblMetazoa"/>
        </authorList>
    </citation>
    <scope>IDENTIFICATION</scope>
    <source>
        <strain evidence="4">Jacobina</strain>
    </source>
</reference>
<feature type="compositionally biased region" description="Polar residues" evidence="2">
    <location>
        <begin position="481"/>
        <end position="493"/>
    </location>
</feature>
<dbReference type="EMBL" id="AJWK01030575">
    <property type="status" value="NOT_ANNOTATED_CDS"/>
    <property type="molecule type" value="Genomic_DNA"/>
</dbReference>
<proteinExistence type="inferred from homology"/>
<feature type="compositionally biased region" description="Polar residues" evidence="2">
    <location>
        <begin position="444"/>
        <end position="459"/>
    </location>
</feature>
<name>A0A1B0CVH6_LUTLO</name>
<keyword evidence="5" id="KW-1185">Reference proteome</keyword>
<feature type="compositionally biased region" description="Polar residues" evidence="2">
    <location>
        <begin position="639"/>
        <end position="652"/>
    </location>
</feature>
<protein>
    <recommendedName>
        <fullName evidence="3">WAPL domain-containing protein</fullName>
    </recommendedName>
</protein>
<dbReference type="PROSITE" id="PS51271">
    <property type="entry name" value="WAPL"/>
    <property type="match status" value="1"/>
</dbReference>
<evidence type="ECO:0000259" key="3">
    <source>
        <dbReference type="PROSITE" id="PS51271"/>
    </source>
</evidence>
<dbReference type="InterPro" id="IPR011989">
    <property type="entry name" value="ARM-like"/>
</dbReference>
<sequence length="1049" mass="114571">MSRWNKNRNQSFSVPIDSLIKEKENTNRPTAARSAAFANVGKWGVTSFTSIRGVSLYGRSGFSQYSPKQEPPSPAAYISPTQETHVNPTSPTAEAPKPKKFFKSRNTVPAEPFLIPSPQTSPSVEAAKPPTFYTQATTSGEATQAPRGPGRPRKPREPKPEKPAKKKVPKSTKNRAKAINEDAPQVPKAPKTKEAYSEAATAVPSKRYLARNRKVVNYNETNSRSPTPERPKVIVQPEPAASPPKPTPVDHPPIVLRISKGTSRLVSTDSDEVNNSPTYTAPPQTLPPPPPTPTATIGDTVGALSSTAELLAVLSEQPTPAPSVPEAPPPKRPEEESEGLKIKIRTDTIKGFINSTNLPPETKPTRGRKKAAAKAASPKVSAPPAEGRQTRASRRNQEPVPSSPPKVTLLLPPAKKTGASPQPGTDNYELYRTLASPSDKDFDSQSSILGSVSSNNTPTPVAIGGLPLEETCVIRRRESSDGTSDIDTSQHSSLVAPPSEINLRLNAISECSEIEETDTAVKPAVEEKKPPPKVKAPEAPVQNRRVTRRAMKSTQEEVKEPSPPPVVKEPPIGRVTRNNNNGNIPKAQVSPPKAPAPAKASPIKAPPARSYGRKRGRAAKNEQENEAAAEAQKEEPTASPDNPQGTTNNSSAMDEAAPIAETESPGKTRAKYRRGRYGQKEVNNETSQESLEMKNQGNEGESERNSAENNSEKPSVKLLISKKKGSIFKSRALVTDADGGKKRHVYKHKWDDDNKGSSSGDPTKVPPADEFSFEGTSSTLSRLPKPTDALGEREGLRSEAHEGRQEVQQEKYYTRVRNVKKAHQIQEIGEFQEMDDDVEYILDALQPHNPISTRCLSAIQLSSKCMAPGFRMHLRAHGTVTKFFRALRDATKDQSLGLCTATIMFVLSQDNLNMDLDRDSLELMLSLLESDVSHANALDDAGLSQQQLQRNKLKVRELCGEVKGQGKAQHLNLDNITVGTLAMETLLSLTSKRAGEWFKEELRNLGGLEHIINTICECCRQISDYVVGWTDALLDKLRKIERCLRVWRM</sequence>
<accession>A0A1B0CVH6</accession>
<evidence type="ECO:0000313" key="5">
    <source>
        <dbReference type="Proteomes" id="UP000092461"/>
    </source>
</evidence>
<dbReference type="EnsemblMetazoa" id="LLOJ008961-RA">
    <property type="protein sequence ID" value="LLOJ008961-PA"/>
    <property type="gene ID" value="LLOJ008961"/>
</dbReference>
<dbReference type="InterPro" id="IPR012502">
    <property type="entry name" value="WAPL_dom"/>
</dbReference>
<evidence type="ECO:0000256" key="2">
    <source>
        <dbReference type="SAM" id="MobiDB-lite"/>
    </source>
</evidence>
<dbReference type="PANTHER" id="PTHR22100:SF13">
    <property type="entry name" value="WINGS APART-LIKE PROTEIN HOMOLOG"/>
    <property type="match status" value="1"/>
</dbReference>
<feature type="compositionally biased region" description="Polar residues" evidence="2">
    <location>
        <begin position="132"/>
        <end position="142"/>
    </location>
</feature>
<feature type="compositionally biased region" description="Polar residues" evidence="2">
    <location>
        <begin position="79"/>
        <end position="92"/>
    </location>
</feature>
<feature type="region of interest" description="Disordered" evidence="2">
    <location>
        <begin position="476"/>
        <end position="498"/>
    </location>
</feature>
<dbReference type="Pfam" id="PF07814">
    <property type="entry name" value="WAPL"/>
    <property type="match status" value="1"/>
</dbReference>
<feature type="compositionally biased region" description="Basic and acidic residues" evidence="2">
    <location>
        <begin position="701"/>
        <end position="715"/>
    </location>
</feature>
<feature type="compositionally biased region" description="Basic residues" evidence="2">
    <location>
        <begin position="668"/>
        <end position="677"/>
    </location>
</feature>
<dbReference type="InterPro" id="IPR039874">
    <property type="entry name" value="WAPL"/>
</dbReference>
<feature type="compositionally biased region" description="Low complexity" evidence="2">
    <location>
        <begin position="373"/>
        <end position="385"/>
    </location>
</feature>
<dbReference type="EMBL" id="AJWK01030576">
    <property type="status" value="NOT_ANNOTATED_CDS"/>
    <property type="molecule type" value="Genomic_DNA"/>
</dbReference>
<feature type="region of interest" description="Disordered" evidence="2">
    <location>
        <begin position="1"/>
        <end position="30"/>
    </location>
</feature>
<dbReference type="EMBL" id="AJWK01030577">
    <property type="status" value="NOT_ANNOTATED_CDS"/>
    <property type="molecule type" value="Genomic_DNA"/>
</dbReference>
<dbReference type="PANTHER" id="PTHR22100">
    <property type="entry name" value="WINGS APART-LIKE PROTEIN HOMOLOG"/>
    <property type="match status" value="1"/>
</dbReference>
<organism evidence="4 5">
    <name type="scientific">Lutzomyia longipalpis</name>
    <name type="common">Sand fly</name>
    <dbReference type="NCBI Taxonomy" id="7200"/>
    <lineage>
        <taxon>Eukaryota</taxon>
        <taxon>Metazoa</taxon>
        <taxon>Ecdysozoa</taxon>
        <taxon>Arthropoda</taxon>
        <taxon>Hexapoda</taxon>
        <taxon>Insecta</taxon>
        <taxon>Pterygota</taxon>
        <taxon>Neoptera</taxon>
        <taxon>Endopterygota</taxon>
        <taxon>Diptera</taxon>
        <taxon>Nematocera</taxon>
        <taxon>Psychodoidea</taxon>
        <taxon>Psychodidae</taxon>
        <taxon>Lutzomyia</taxon>
        <taxon>Lutzomyia</taxon>
    </lineage>
</organism>
<feature type="compositionally biased region" description="Basic residues" evidence="2">
    <location>
        <begin position="164"/>
        <end position="176"/>
    </location>
</feature>
<feature type="compositionally biased region" description="Low complexity" evidence="2">
    <location>
        <begin position="585"/>
        <end position="608"/>
    </location>
</feature>
<feature type="domain" description="WAPL" evidence="3">
    <location>
        <begin position="806"/>
        <end position="1049"/>
    </location>
</feature>
<evidence type="ECO:0000313" key="4">
    <source>
        <dbReference type="EnsemblMetazoa" id="LLOJ008961-PA"/>
    </source>
</evidence>
<feature type="compositionally biased region" description="Basic and acidic residues" evidence="2">
    <location>
        <begin position="329"/>
        <end position="348"/>
    </location>
</feature>
<feature type="region of interest" description="Disordered" evidence="2">
    <location>
        <begin position="312"/>
        <end position="464"/>
    </location>
</feature>
<feature type="compositionally biased region" description="Basic and acidic residues" evidence="2">
    <location>
        <begin position="790"/>
        <end position="809"/>
    </location>
</feature>
<dbReference type="Proteomes" id="UP000092461">
    <property type="component" value="Unassembled WGS sequence"/>
</dbReference>